<dbReference type="InterPro" id="IPR001460">
    <property type="entry name" value="PCN-bd_Tpept"/>
</dbReference>
<evidence type="ECO:0000259" key="1">
    <source>
        <dbReference type="Pfam" id="PF00905"/>
    </source>
</evidence>
<gene>
    <name evidence="2" type="ORF">CKO42_23055</name>
</gene>
<keyword evidence="3" id="KW-1185">Reference proteome</keyword>
<reference evidence="2 3" key="1">
    <citation type="journal article" date="2020" name="Microorganisms">
        <title>Osmotic Adaptation and Compatible Solute Biosynthesis of Phototrophic Bacteria as Revealed from Genome Analyses.</title>
        <authorList>
            <person name="Imhoff J.F."/>
            <person name="Rahn T."/>
            <person name="Kunzel S."/>
            <person name="Keller A."/>
            <person name="Neulinger S.C."/>
        </authorList>
    </citation>
    <scope>NUCLEOTIDE SEQUENCE [LARGE SCALE GENOMIC DNA]</scope>
    <source>
        <strain evidence="2 3">DSM 25653</strain>
    </source>
</reference>
<dbReference type="InterPro" id="IPR012338">
    <property type="entry name" value="Beta-lactam/transpept-like"/>
</dbReference>
<accession>A0A9X1B6Y4</accession>
<proteinExistence type="predicted"/>
<dbReference type="EMBL" id="NRRY01000064">
    <property type="protein sequence ID" value="MBK1621242.1"/>
    <property type="molecule type" value="Genomic_DNA"/>
</dbReference>
<feature type="domain" description="Penicillin-binding protein transpeptidase" evidence="1">
    <location>
        <begin position="72"/>
        <end position="266"/>
    </location>
</feature>
<evidence type="ECO:0000313" key="2">
    <source>
        <dbReference type="EMBL" id="MBK1621242.1"/>
    </source>
</evidence>
<dbReference type="NCBIfam" id="NF012161">
    <property type="entry name" value="bla_class_D_main"/>
    <property type="match status" value="1"/>
</dbReference>
<protein>
    <submittedName>
        <fullName evidence="2">Class D beta-lactamase</fullName>
    </submittedName>
</protein>
<dbReference type="Pfam" id="PF00905">
    <property type="entry name" value="Transpeptidase"/>
    <property type="match status" value="1"/>
</dbReference>
<dbReference type="Gene3D" id="3.40.710.10">
    <property type="entry name" value="DD-peptidase/beta-lactamase superfamily"/>
    <property type="match status" value="1"/>
</dbReference>
<name>A0A9X1B6Y4_9GAMM</name>
<organism evidence="2 3">
    <name type="scientific">Lamprobacter modestohalophilus</name>
    <dbReference type="NCBI Taxonomy" id="1064514"/>
    <lineage>
        <taxon>Bacteria</taxon>
        <taxon>Pseudomonadati</taxon>
        <taxon>Pseudomonadota</taxon>
        <taxon>Gammaproteobacteria</taxon>
        <taxon>Chromatiales</taxon>
        <taxon>Chromatiaceae</taxon>
        <taxon>Lamprobacter</taxon>
    </lineage>
</organism>
<dbReference type="RefSeq" id="WP_200249727.1">
    <property type="nucleotide sequence ID" value="NZ_NRRY01000064.1"/>
</dbReference>
<dbReference type="SUPFAM" id="SSF56601">
    <property type="entry name" value="beta-lactamase/transpeptidase-like"/>
    <property type="match status" value="1"/>
</dbReference>
<dbReference type="AlphaFoldDB" id="A0A9X1B6Y4"/>
<dbReference type="Proteomes" id="UP001138768">
    <property type="component" value="Unassembled WGS sequence"/>
</dbReference>
<dbReference type="GO" id="GO:0008658">
    <property type="term" value="F:penicillin binding"/>
    <property type="evidence" value="ECO:0007669"/>
    <property type="project" value="InterPro"/>
</dbReference>
<sequence length="276" mass="31270">MTRQPTWPSDSTRPTLRVRLRWLLLAILIPVTAVQAEDAEIAALFAEAGVQGTLVLARLDGQAVILHNAARAEQRLPVASTFKVFNTLIALEEGAISGIDEVMPWDGRPHPYPDWNQDQTLKSAFSVSCVWCYQRLAERIGAERYRVHLAQADYGELQEPFVTNAFWLDGSLTISAQEQVRFLRQVIERRLPYRPQTYADLRVIMLAEEGRDFRLFAKTGWAARATPQIGWYVGYVETAEASWIFALNIDIRDESELPLRQSLTRASLQAKGIIDE</sequence>
<comment type="caution">
    <text evidence="2">The sequence shown here is derived from an EMBL/GenBank/DDBJ whole genome shotgun (WGS) entry which is preliminary data.</text>
</comment>
<evidence type="ECO:0000313" key="3">
    <source>
        <dbReference type="Proteomes" id="UP001138768"/>
    </source>
</evidence>